<dbReference type="CDD" id="cd08637">
    <property type="entry name" value="DNA_pol_A_pol_I_C"/>
    <property type="match status" value="1"/>
</dbReference>
<dbReference type="AlphaFoldDB" id="Q08IE5"/>
<keyword evidence="11 17" id="KW-0269">Exonuclease</keyword>
<dbReference type="EC" id="2.7.7.7" evidence="3 16"/>
<evidence type="ECO:0000256" key="5">
    <source>
        <dbReference type="ARBA" id="ARBA00022679"/>
    </source>
</evidence>
<dbReference type="CDD" id="cd06140">
    <property type="entry name" value="DNA_polA_I_Bacillus_like_exo"/>
    <property type="match status" value="1"/>
</dbReference>
<evidence type="ECO:0000256" key="10">
    <source>
        <dbReference type="ARBA" id="ARBA00022801"/>
    </source>
</evidence>
<organism evidence="20">
    <name type="scientific">Alicyclobacillus acidocaldarius subsp. acidocaldarius</name>
    <name type="common">Bacillus acidocaldarius</name>
    <dbReference type="NCBI Taxonomy" id="1388"/>
    <lineage>
        <taxon>Bacteria</taxon>
        <taxon>Bacillati</taxon>
        <taxon>Bacillota</taxon>
        <taxon>Bacilli</taxon>
        <taxon>Bacillales</taxon>
        <taxon>Alicyclobacillaceae</taxon>
        <taxon>Alicyclobacillus</taxon>
    </lineage>
</organism>
<dbReference type="FunFam" id="3.40.50.1010:FF:000001">
    <property type="entry name" value="DNA polymerase I"/>
    <property type="match status" value="1"/>
</dbReference>
<dbReference type="InterPro" id="IPR020046">
    <property type="entry name" value="5-3_exonucl_a-hlix_arch_N"/>
</dbReference>
<evidence type="ECO:0000313" key="20">
    <source>
        <dbReference type="EMBL" id="BAF33373.1"/>
    </source>
</evidence>
<dbReference type="InterPro" id="IPR054690">
    <property type="entry name" value="DNA_polI_exonuclease"/>
</dbReference>
<keyword evidence="13 17" id="KW-0238">DNA-binding</keyword>
<evidence type="ECO:0000256" key="8">
    <source>
        <dbReference type="ARBA" id="ARBA00022722"/>
    </source>
</evidence>
<evidence type="ECO:0000256" key="13">
    <source>
        <dbReference type="ARBA" id="ARBA00023125"/>
    </source>
</evidence>
<dbReference type="PANTHER" id="PTHR10133:SF27">
    <property type="entry name" value="DNA POLYMERASE NU"/>
    <property type="match status" value="1"/>
</dbReference>
<feature type="domain" description="DNA-directed DNA polymerase family A palm" evidence="19">
    <location>
        <begin position="699"/>
        <end position="906"/>
    </location>
</feature>
<dbReference type="PROSITE" id="PS00447">
    <property type="entry name" value="DNA_POLYMERASE_A"/>
    <property type="match status" value="1"/>
</dbReference>
<keyword evidence="5 17" id="KW-0808">Transferase</keyword>
<dbReference type="SMART" id="SM00475">
    <property type="entry name" value="53EXOc"/>
    <property type="match status" value="1"/>
</dbReference>
<dbReference type="GO" id="GO:0003677">
    <property type="term" value="F:DNA binding"/>
    <property type="evidence" value="ECO:0007669"/>
    <property type="project" value="UniProtKB-UniRule"/>
</dbReference>
<comment type="catalytic activity">
    <reaction evidence="15 17">
        <text>DNA(n) + a 2'-deoxyribonucleoside 5'-triphosphate = DNA(n+1) + diphosphate</text>
        <dbReference type="Rhea" id="RHEA:22508"/>
        <dbReference type="Rhea" id="RHEA-COMP:17339"/>
        <dbReference type="Rhea" id="RHEA-COMP:17340"/>
        <dbReference type="ChEBI" id="CHEBI:33019"/>
        <dbReference type="ChEBI" id="CHEBI:61560"/>
        <dbReference type="ChEBI" id="CHEBI:173112"/>
        <dbReference type="EC" id="2.7.7.7"/>
    </reaction>
</comment>
<gene>
    <name evidence="17 20" type="primary">polA</name>
</gene>
<keyword evidence="14 17" id="KW-0234">DNA repair</keyword>
<comment type="subunit">
    <text evidence="2 17">Single-chain monomer with multiple functions.</text>
</comment>
<reference evidence="20" key="1">
    <citation type="submission" date="2006-09" db="EMBL/GenBank/DDBJ databases">
        <title>The rapid SNP detection method in which the amplification of the target DNA is the signal of nucleotide change.</title>
        <authorList>
            <person name="Mitani Y."/>
            <person name="Lezhava A."/>
            <person name="Chalk A."/>
            <person name="Kawai Y."/>
            <person name="Kikuchi T."/>
            <person name="Katayama A."/>
            <person name="Kogo Y."/>
            <person name="Itoh M."/>
            <person name="Miyagi T."/>
            <person name="Takakura H."/>
            <person name="Hoshi K."/>
            <person name="Kato C."/>
            <person name="Arakawa T."/>
            <person name="Shibata K."/>
            <person name="Fukui K."/>
            <person name="Masui R."/>
            <person name="Kuramitsu S."/>
            <person name="Kiyotani K."/>
            <person name="Kamataki T."/>
            <person name="Oka T."/>
            <person name="Shimada H."/>
            <person name="Cizdziel P.E."/>
            <person name="Hayashizaki Y."/>
        </authorList>
    </citation>
    <scope>NUCLEOTIDE SEQUENCE</scope>
    <source>
        <strain evidence="20">JCM 5260</strain>
    </source>
</reference>
<dbReference type="SMART" id="SM00482">
    <property type="entry name" value="POLAc"/>
    <property type="match status" value="1"/>
</dbReference>
<dbReference type="NCBIfam" id="TIGR00593">
    <property type="entry name" value="pola"/>
    <property type="match status" value="1"/>
</dbReference>
<dbReference type="SUPFAM" id="SSF56672">
    <property type="entry name" value="DNA/RNA polymerases"/>
    <property type="match status" value="1"/>
</dbReference>
<evidence type="ECO:0000256" key="14">
    <source>
        <dbReference type="ARBA" id="ARBA00023204"/>
    </source>
</evidence>
<keyword evidence="6 17" id="KW-0548">Nucleotidyltransferase</keyword>
<dbReference type="GO" id="GO:0003887">
    <property type="term" value="F:DNA-directed DNA polymerase activity"/>
    <property type="evidence" value="ECO:0007669"/>
    <property type="project" value="UniProtKB-UniRule"/>
</dbReference>
<dbReference type="InterPro" id="IPR036279">
    <property type="entry name" value="5-3_exonuclease_C_sf"/>
</dbReference>
<dbReference type="Pfam" id="PF00476">
    <property type="entry name" value="DNA_pol_A"/>
    <property type="match status" value="1"/>
</dbReference>
<dbReference type="Pfam" id="PF01367">
    <property type="entry name" value="5_3_exonuc"/>
    <property type="match status" value="1"/>
</dbReference>
<dbReference type="GO" id="GO:0006302">
    <property type="term" value="P:double-strand break repair"/>
    <property type="evidence" value="ECO:0007669"/>
    <property type="project" value="TreeGrafter"/>
</dbReference>
<dbReference type="PANTHER" id="PTHR10133">
    <property type="entry name" value="DNA POLYMERASE I"/>
    <property type="match status" value="1"/>
</dbReference>
<evidence type="ECO:0000259" key="18">
    <source>
        <dbReference type="SMART" id="SM00475"/>
    </source>
</evidence>
<proteinExistence type="inferred from homology"/>
<dbReference type="InterPro" id="IPR029060">
    <property type="entry name" value="PIN-like_dom_sf"/>
</dbReference>
<dbReference type="InterPro" id="IPR002298">
    <property type="entry name" value="DNA_polymerase_A"/>
</dbReference>
<keyword evidence="7 17" id="KW-0235">DNA replication</keyword>
<evidence type="ECO:0000256" key="12">
    <source>
        <dbReference type="ARBA" id="ARBA00022932"/>
    </source>
</evidence>
<evidence type="ECO:0000256" key="3">
    <source>
        <dbReference type="ARBA" id="ARBA00012417"/>
    </source>
</evidence>
<dbReference type="NCBIfam" id="NF004397">
    <property type="entry name" value="PRK05755.1"/>
    <property type="match status" value="1"/>
</dbReference>
<dbReference type="CDD" id="cd09859">
    <property type="entry name" value="PIN_53EXO"/>
    <property type="match status" value="1"/>
</dbReference>
<dbReference type="InterPro" id="IPR018320">
    <property type="entry name" value="DNA_polymerase_1"/>
</dbReference>
<keyword evidence="8" id="KW-0540">Nuclease</keyword>
<evidence type="ECO:0000256" key="17">
    <source>
        <dbReference type="RuleBase" id="RU004460"/>
    </source>
</evidence>
<evidence type="ECO:0000256" key="15">
    <source>
        <dbReference type="ARBA" id="ARBA00049244"/>
    </source>
</evidence>
<dbReference type="Gene3D" id="1.10.150.20">
    <property type="entry name" value="5' to 3' exonuclease, C-terminal subdomain"/>
    <property type="match status" value="2"/>
</dbReference>
<dbReference type="EMBL" id="AB275481">
    <property type="protein sequence ID" value="BAF33373.1"/>
    <property type="molecule type" value="Genomic_DNA"/>
</dbReference>
<accession>Q08IE5</accession>
<dbReference type="PRINTS" id="PR00868">
    <property type="entry name" value="DNAPOLI"/>
</dbReference>
<sequence length="942" mass="106401">MNFVNIIINSLKCVNSACVPLGVRPFSCRHKTTRADKGNVIEWSGTTVRQTARSLGWPMPASKLVLIDGNSILYRAFFALPPLTARDGTPTNAVYGFTTMILRLMSDEKPTHLAVAFDKSKTTFRHADFAAYKGTRQETPDELVQQFPLARRTLEALSIPMVEIDQYEADDVIGTLAKRAAEAGFDVRVVSGDKDLLQLVDDRIHVLLTRKGITEMEHFDEQAVARRYPGLKPAQVIDLKGLMGDPSDNIPGVPGVGEKTALKLLASFGTVEGVYDHLDEVQGQKLRERLEQHREDAFLSKRLATIACDAPIEVDLETLRYEGPDPARAIAWFRELDFRSLVDKISEEMSHDSTPTPSPAAASGASSEWSSFAYGLIEDAGAWQEAISSFSEPVGVMMDLADPDYHRAEIRGMAVATPKRAYYVRFGERLELSDVRPWLVSDRPKVAFDLKSMAFALDAHGIGLTSECGWQDVKLAAYLLNPQDGEVELSDVFARERGQELPAWEEGEREKWLAYTASQLPPLFESLAYTIRMQEMERLYQEVELPLAFVLAKMEITGFYVNREKLVAFGQELTERIKRITQEIYDLAGTSFNLNSPKQLGEILFDKLGLPALKKTKTGYSTSADVLEKLAPMHEIVQKILDYRLLAKLQSTYVEGLLKVIRKETGRVHTRFHQTLTATGRLSSSEPNLQNIPIRLEEGRRLRQVFEPTYKDWVIFAADYSQIELRILAHLSGDEALIDAFRRDMDIHTRTAADVFEVPPEQVTSLMRRQAKAVNFGIVYGISDFGLAQNLNIPQKEAKRFIESYFEKFPGVKRYMDEIVKQARERGYVTTLMNRRRYLPDIHSRNYQLRSFAERTAMNTPIQGSAADLIKLAMVRIDRAMRDAQMDARMLLQVHDELIFECPKDELAALEVLVRDNMENAMTLSVPLKVDTAYGPTWYDAK</sequence>
<dbReference type="InterPro" id="IPR036397">
    <property type="entry name" value="RNaseH_sf"/>
</dbReference>
<dbReference type="InterPro" id="IPR008918">
    <property type="entry name" value="HhH2"/>
</dbReference>
<dbReference type="FunFam" id="1.20.1060.10:FF:000001">
    <property type="entry name" value="DNA polymerase I"/>
    <property type="match status" value="1"/>
</dbReference>
<evidence type="ECO:0000256" key="1">
    <source>
        <dbReference type="ARBA" id="ARBA00007705"/>
    </source>
</evidence>
<evidence type="ECO:0000259" key="19">
    <source>
        <dbReference type="SMART" id="SM00482"/>
    </source>
</evidence>
<dbReference type="Gene3D" id="3.30.70.370">
    <property type="match status" value="1"/>
</dbReference>
<dbReference type="InterPro" id="IPR012337">
    <property type="entry name" value="RNaseH-like_sf"/>
</dbReference>
<evidence type="ECO:0000256" key="6">
    <source>
        <dbReference type="ARBA" id="ARBA00022695"/>
    </source>
</evidence>
<protein>
    <recommendedName>
        <fullName evidence="4 16">DNA polymerase I</fullName>
        <ecNumber evidence="3 16">2.7.7.7</ecNumber>
    </recommendedName>
</protein>
<dbReference type="SUPFAM" id="SSF53098">
    <property type="entry name" value="Ribonuclease H-like"/>
    <property type="match status" value="1"/>
</dbReference>
<dbReference type="Gene3D" id="1.20.1060.10">
    <property type="entry name" value="Taq DNA Polymerase, Chain T, domain 4"/>
    <property type="match status" value="1"/>
</dbReference>
<evidence type="ECO:0000256" key="4">
    <source>
        <dbReference type="ARBA" id="ARBA00020311"/>
    </source>
</evidence>
<keyword evidence="10 17" id="KW-0378">Hydrolase</keyword>
<dbReference type="SMART" id="SM00279">
    <property type="entry name" value="HhH2"/>
    <property type="match status" value="1"/>
</dbReference>
<dbReference type="FunFam" id="1.10.150.20:FF:000002">
    <property type="entry name" value="DNA polymerase I"/>
    <property type="match status" value="1"/>
</dbReference>
<dbReference type="InterPro" id="IPR020045">
    <property type="entry name" value="DNA_polI_H3TH"/>
</dbReference>
<dbReference type="InterPro" id="IPR043502">
    <property type="entry name" value="DNA/RNA_pol_sf"/>
</dbReference>
<evidence type="ECO:0000256" key="7">
    <source>
        <dbReference type="ARBA" id="ARBA00022705"/>
    </source>
</evidence>
<dbReference type="CDD" id="cd09898">
    <property type="entry name" value="H3TH_53EXO"/>
    <property type="match status" value="1"/>
</dbReference>
<dbReference type="Gene3D" id="3.40.50.1010">
    <property type="entry name" value="5'-nuclease"/>
    <property type="match status" value="1"/>
</dbReference>
<dbReference type="InterPro" id="IPR002421">
    <property type="entry name" value="5-3_exonuclease"/>
</dbReference>
<dbReference type="Gene3D" id="3.30.420.10">
    <property type="entry name" value="Ribonuclease H-like superfamily/Ribonuclease H"/>
    <property type="match status" value="1"/>
</dbReference>
<dbReference type="FunFam" id="1.10.150.20:FF:000003">
    <property type="entry name" value="DNA polymerase I"/>
    <property type="match status" value="1"/>
</dbReference>
<name>Q08IE5_ALIAC</name>
<evidence type="ECO:0000256" key="2">
    <source>
        <dbReference type="ARBA" id="ARBA00011541"/>
    </source>
</evidence>
<comment type="function">
    <text evidence="17">In addition to polymerase activity, this DNA polymerase exhibits 5'-3' exonuclease activity.</text>
</comment>
<dbReference type="Pfam" id="PF22619">
    <property type="entry name" value="DNA_polI_exo1"/>
    <property type="match status" value="1"/>
</dbReference>
<dbReference type="Pfam" id="PF02739">
    <property type="entry name" value="5_3_exonuc_N"/>
    <property type="match status" value="1"/>
</dbReference>
<evidence type="ECO:0000256" key="11">
    <source>
        <dbReference type="ARBA" id="ARBA00022839"/>
    </source>
</evidence>
<dbReference type="InterPro" id="IPR001098">
    <property type="entry name" value="DNA-dir_DNA_pol_A_palm_dom"/>
</dbReference>
<dbReference type="GO" id="GO:0006261">
    <property type="term" value="P:DNA-templated DNA replication"/>
    <property type="evidence" value="ECO:0007669"/>
    <property type="project" value="UniProtKB-UniRule"/>
</dbReference>
<evidence type="ECO:0000256" key="16">
    <source>
        <dbReference type="NCBIfam" id="TIGR00593"/>
    </source>
</evidence>
<dbReference type="SUPFAM" id="SSF47807">
    <property type="entry name" value="5' to 3' exonuclease, C-terminal subdomain"/>
    <property type="match status" value="1"/>
</dbReference>
<comment type="similarity">
    <text evidence="1 17">Belongs to the DNA polymerase type-A family.</text>
</comment>
<evidence type="ECO:0000256" key="9">
    <source>
        <dbReference type="ARBA" id="ARBA00022763"/>
    </source>
</evidence>
<keyword evidence="9 17" id="KW-0227">DNA damage</keyword>
<dbReference type="GO" id="GO:0008409">
    <property type="term" value="F:5'-3' exonuclease activity"/>
    <property type="evidence" value="ECO:0007669"/>
    <property type="project" value="UniProtKB-UniRule"/>
</dbReference>
<dbReference type="SUPFAM" id="SSF88723">
    <property type="entry name" value="PIN domain-like"/>
    <property type="match status" value="1"/>
</dbReference>
<keyword evidence="12 17" id="KW-0239">DNA-directed DNA polymerase</keyword>
<feature type="domain" description="5'-3' exonuclease" evidence="18">
    <location>
        <begin position="62"/>
        <end position="322"/>
    </location>
</feature>
<dbReference type="InterPro" id="IPR019760">
    <property type="entry name" value="DNA-dir_DNA_pol_A_CS"/>
</dbReference>